<evidence type="ECO:0000259" key="1">
    <source>
        <dbReference type="Pfam" id="PF18879"/>
    </source>
</evidence>
<keyword evidence="3" id="KW-1185">Reference proteome</keyword>
<feature type="domain" description="ESX-1 secretion-associated protein EspA/EspE-like" evidence="1">
    <location>
        <begin position="99"/>
        <end position="175"/>
    </location>
</feature>
<dbReference type="RefSeq" id="WP_207768598.1">
    <property type="nucleotide sequence ID" value="NZ_FXEG02000005.1"/>
</dbReference>
<gene>
    <name evidence="2" type="ORF">MAAFP003_4599</name>
</gene>
<sequence>MVYSLNWGVSGAMGGFYDLGIVTDRFAVGLRGLLDGDSTLAGLNFAAAGAVGLYAWGKNELFSDAFLETTDRTTPNNWSPTLILDSCLITLVLTDHIGGSGTPDAGDEMAAGADLHETAQAQLASVVTGSAGWQGAAADAFTAQHAELRALTGEMAELDRQTQAQVQDQADAVTTFHRGMAGLILSIVVAKYVALVWYSYNPTRSMIFQAALSAATLASMGSIIGLTEKASRKVGDETQALNAKYLSVAERAAAVTGEFAKVYLPETQDTTIRQFGTALTGASELGVGAAPIRTSAAGRPNADLAELQSPALNTLSDDQSTSGVIAEEADASDARSIAVQGSPTLSRVMNRLVEMSGTAAEISSNLSAQLDVVDQIIDQVDKISGMAQDWQAAAPEEDATAEEPAPALAADTVGAAAGAEAVEGAPVEFAPVAQSELAQLAL</sequence>
<evidence type="ECO:0000313" key="2">
    <source>
        <dbReference type="EMBL" id="SOX55903.1"/>
    </source>
</evidence>
<dbReference type="Proteomes" id="UP000236318">
    <property type="component" value="Unassembled WGS sequence"/>
</dbReference>
<dbReference type="InterPro" id="IPR043796">
    <property type="entry name" value="ESX-1_EspA/EspE-like"/>
</dbReference>
<protein>
    <recommendedName>
        <fullName evidence="1">ESX-1 secretion-associated protein EspA/EspE-like domain-containing protein</fullName>
    </recommendedName>
</protein>
<reference evidence="2" key="1">
    <citation type="submission" date="2018-01" db="EMBL/GenBank/DDBJ databases">
        <authorList>
            <consortium name="Urmite Genomes"/>
        </authorList>
    </citation>
    <scope>NUCLEOTIDE SEQUENCE [LARGE SCALE GENOMIC DNA]</scope>
    <source>
        <strain evidence="2">AFP003</strain>
    </source>
</reference>
<accession>A0A2K4YGK7</accession>
<dbReference type="AlphaFoldDB" id="A0A2K4YGK7"/>
<proteinExistence type="predicted"/>
<name>A0A2K4YGK7_9MYCO</name>
<dbReference type="EMBL" id="FXEG02000005">
    <property type="protein sequence ID" value="SOX55903.1"/>
    <property type="molecule type" value="Genomic_DNA"/>
</dbReference>
<dbReference type="Pfam" id="PF18879">
    <property type="entry name" value="EspA_EspE"/>
    <property type="match status" value="1"/>
</dbReference>
<comment type="caution">
    <text evidence="2">The sequence shown here is derived from an EMBL/GenBank/DDBJ whole genome shotgun (WGS) entry which is preliminary data.</text>
</comment>
<evidence type="ECO:0000313" key="3">
    <source>
        <dbReference type="Proteomes" id="UP000236318"/>
    </source>
</evidence>
<organism evidence="2 3">
    <name type="scientific">Mycobacterium ahvazicum</name>
    <dbReference type="NCBI Taxonomy" id="1964395"/>
    <lineage>
        <taxon>Bacteria</taxon>
        <taxon>Bacillati</taxon>
        <taxon>Actinomycetota</taxon>
        <taxon>Actinomycetes</taxon>
        <taxon>Mycobacteriales</taxon>
        <taxon>Mycobacteriaceae</taxon>
        <taxon>Mycobacterium</taxon>
        <taxon>Mycobacterium simiae complex</taxon>
    </lineage>
</organism>